<keyword evidence="4 7" id="KW-0812">Transmembrane</keyword>
<accession>A0ABS2ZL44</accession>
<dbReference type="InterPro" id="IPR000515">
    <property type="entry name" value="MetI-like"/>
</dbReference>
<name>A0ABS2ZL44_9BACL</name>
<dbReference type="SUPFAM" id="SSF161098">
    <property type="entry name" value="MetI-like"/>
    <property type="match status" value="1"/>
</dbReference>
<dbReference type="PANTHER" id="PTHR30465:SF44">
    <property type="entry name" value="ABC-TYPE DIPEPTIDE_OLIGOPEPTIDE TRANSPORT SYSTEM, PERMEASE COMPONENT"/>
    <property type="match status" value="1"/>
</dbReference>
<feature type="transmembrane region" description="Helical" evidence="7">
    <location>
        <begin position="96"/>
        <end position="122"/>
    </location>
</feature>
<protein>
    <submittedName>
        <fullName evidence="9">ABC transporter permease subunit</fullName>
    </submittedName>
</protein>
<comment type="similarity">
    <text evidence="7">Belongs to the binding-protein-dependent transport system permease family.</text>
</comment>
<dbReference type="InterPro" id="IPR035906">
    <property type="entry name" value="MetI-like_sf"/>
</dbReference>
<evidence type="ECO:0000256" key="5">
    <source>
        <dbReference type="ARBA" id="ARBA00022989"/>
    </source>
</evidence>
<evidence type="ECO:0000313" key="10">
    <source>
        <dbReference type="Proteomes" id="UP001296923"/>
    </source>
</evidence>
<dbReference type="PANTHER" id="PTHR30465">
    <property type="entry name" value="INNER MEMBRANE ABC TRANSPORTER"/>
    <property type="match status" value="1"/>
</dbReference>
<evidence type="ECO:0000313" key="9">
    <source>
        <dbReference type="EMBL" id="MBN3553093.1"/>
    </source>
</evidence>
<dbReference type="EMBL" id="JAFHKR010000036">
    <property type="protein sequence ID" value="MBN3553093.1"/>
    <property type="molecule type" value="Genomic_DNA"/>
</dbReference>
<dbReference type="Proteomes" id="UP001296923">
    <property type="component" value="Unassembled WGS sequence"/>
</dbReference>
<feature type="transmembrane region" description="Helical" evidence="7">
    <location>
        <begin position="205"/>
        <end position="224"/>
    </location>
</feature>
<evidence type="ECO:0000256" key="4">
    <source>
        <dbReference type="ARBA" id="ARBA00022692"/>
    </source>
</evidence>
<evidence type="ECO:0000259" key="8">
    <source>
        <dbReference type="PROSITE" id="PS50928"/>
    </source>
</evidence>
<evidence type="ECO:0000256" key="6">
    <source>
        <dbReference type="ARBA" id="ARBA00023136"/>
    </source>
</evidence>
<evidence type="ECO:0000256" key="3">
    <source>
        <dbReference type="ARBA" id="ARBA00022475"/>
    </source>
</evidence>
<dbReference type="PROSITE" id="PS50928">
    <property type="entry name" value="ABC_TM1"/>
    <property type="match status" value="1"/>
</dbReference>
<dbReference type="Pfam" id="PF00528">
    <property type="entry name" value="BPD_transp_1"/>
    <property type="match status" value="1"/>
</dbReference>
<feature type="transmembrane region" description="Helical" evidence="7">
    <location>
        <begin position="236"/>
        <end position="254"/>
    </location>
</feature>
<feature type="transmembrane region" description="Helical" evidence="7">
    <location>
        <begin position="12"/>
        <end position="33"/>
    </location>
</feature>
<keyword evidence="10" id="KW-1185">Reference proteome</keyword>
<feature type="transmembrane region" description="Helical" evidence="7">
    <location>
        <begin position="60"/>
        <end position="84"/>
    </location>
</feature>
<dbReference type="Gene3D" id="1.10.3720.10">
    <property type="entry name" value="MetI-like"/>
    <property type="match status" value="1"/>
</dbReference>
<organism evidence="9 10">
    <name type="scientific">Fictibacillus nanhaiensis</name>
    <dbReference type="NCBI Taxonomy" id="742169"/>
    <lineage>
        <taxon>Bacteria</taxon>
        <taxon>Bacillati</taxon>
        <taxon>Bacillota</taxon>
        <taxon>Bacilli</taxon>
        <taxon>Bacillales</taxon>
        <taxon>Fictibacillaceae</taxon>
        <taxon>Fictibacillus</taxon>
    </lineage>
</organism>
<reference evidence="9 10" key="1">
    <citation type="submission" date="2021-01" db="EMBL/GenBank/DDBJ databases">
        <title>Genome Sequencing of Type Strains.</title>
        <authorList>
            <person name="Lemaire J.F."/>
            <person name="Inderbitzin P."/>
            <person name="Collins S.B."/>
            <person name="Wespe N."/>
            <person name="Knight-Connoni V."/>
        </authorList>
    </citation>
    <scope>NUCLEOTIDE SEQUENCE [LARGE SCALE GENOMIC DNA]</scope>
    <source>
        <strain evidence="9 10">DSM 23009</strain>
    </source>
</reference>
<keyword evidence="2 7" id="KW-0813">Transport</keyword>
<evidence type="ECO:0000256" key="2">
    <source>
        <dbReference type="ARBA" id="ARBA00022448"/>
    </source>
</evidence>
<keyword evidence="5 7" id="KW-1133">Transmembrane helix</keyword>
<dbReference type="RefSeq" id="WP_205724339.1">
    <property type="nucleotide sequence ID" value="NZ_JAFHKR010000036.1"/>
</dbReference>
<gene>
    <name evidence="9" type="ORF">JYA63_02320</name>
</gene>
<feature type="transmembrane region" description="Helical" evidence="7">
    <location>
        <begin position="142"/>
        <end position="164"/>
    </location>
</feature>
<keyword evidence="6 7" id="KW-0472">Membrane</keyword>
<sequence>MNFSFSSYLKRLRSILIGVLIISFLPSIFFGIAPLQSMKLWEYTIENRKYSLFPDIFDKFFYSMTIFFTALLLGLLVALLLTFLATLLPRSLKRAVYGFLTLLESLPDLFIVIALQVSAVYIFKKTGLLIANVSGVYDNRIYFFPILTLSVLPTIQLFKITFLLMKEEQNKPYITVARAMGLGNLYITLNHVFRNIMTSLFQYSKTIFVFMLSNLFILEFVFNLNGIMTIMLNTQGVSFIITVLFIAIPFSFLFEVMESYRGGLNVQKEDAA</sequence>
<evidence type="ECO:0000256" key="7">
    <source>
        <dbReference type="RuleBase" id="RU363032"/>
    </source>
</evidence>
<comment type="subcellular location">
    <subcellularLocation>
        <location evidence="1 7">Cell membrane</location>
        <topology evidence="1 7">Multi-pass membrane protein</topology>
    </subcellularLocation>
</comment>
<comment type="caution">
    <text evidence="9">The sequence shown here is derived from an EMBL/GenBank/DDBJ whole genome shotgun (WGS) entry which is preliminary data.</text>
</comment>
<feature type="domain" description="ABC transmembrane type-1" evidence="8">
    <location>
        <begin position="60"/>
        <end position="258"/>
    </location>
</feature>
<evidence type="ECO:0000256" key="1">
    <source>
        <dbReference type="ARBA" id="ARBA00004651"/>
    </source>
</evidence>
<dbReference type="CDD" id="cd06261">
    <property type="entry name" value="TM_PBP2"/>
    <property type="match status" value="1"/>
</dbReference>
<proteinExistence type="inferred from homology"/>
<keyword evidence="3" id="KW-1003">Cell membrane</keyword>